<evidence type="ECO:0000313" key="5">
    <source>
        <dbReference type="Proteomes" id="UP000299102"/>
    </source>
</evidence>
<dbReference type="GO" id="GO:0043139">
    <property type="term" value="F:5'-3' DNA helicase activity"/>
    <property type="evidence" value="ECO:0007669"/>
    <property type="project" value="UniProtKB-EC"/>
</dbReference>
<dbReference type="GO" id="GO:0006310">
    <property type="term" value="P:DNA recombination"/>
    <property type="evidence" value="ECO:0007669"/>
    <property type="project" value="UniProtKB-KW"/>
</dbReference>
<evidence type="ECO:0000313" key="4">
    <source>
        <dbReference type="EMBL" id="GBP21689.1"/>
    </source>
</evidence>
<keyword evidence="1" id="KW-0227">DNA damage</keyword>
<dbReference type="Proteomes" id="UP000299102">
    <property type="component" value="Unassembled WGS sequence"/>
</dbReference>
<dbReference type="EC" id="5.6.2.3" evidence="1"/>
<keyword evidence="1" id="KW-0233">DNA recombination</keyword>
<dbReference type="OrthoDB" id="272985at2759"/>
<dbReference type="PANTHER" id="PTHR10492:SF94">
    <property type="entry name" value="ATP-DEPENDENT DNA HELICASE"/>
    <property type="match status" value="1"/>
</dbReference>
<keyword evidence="1" id="KW-0067">ATP-binding</keyword>
<sequence length="373" mass="42051">MWRCGLSEDIVTREEKSDLSRFGHLKKDLSNDTRAKQRTHKSEQINERVSAYGGYRRGRSLLWKSAMNTAPKSPPSEVVAAAVTALVSGRGLALIQRGGLNVHFRFGIKGLNKQNVSTTRTVVDPRTSESRGGRAVRDVTGRRPGPFFATPPSTASVCGTTPIKSTMDYVTVGIPTRFKTKLRSTGKIALAVPSSGTAATLLEAEPHSRDEVTVESETSVEALNRKMRDLRSKNSPIGGCTIWFSGDLRQILPVVIRDTRADEINAPLKRSYLWSHVNELEFKINMRISLSSRENSHFYNKQRRFPQCERAVRSPIINHRNREEDRDRNQKQDSYYEILYDEMKIREEIEMGFKIRSRPRSELRAGTGSELGA</sequence>
<organism evidence="4 5">
    <name type="scientific">Eumeta variegata</name>
    <name type="common">Bagworm moth</name>
    <name type="synonym">Eumeta japonica</name>
    <dbReference type="NCBI Taxonomy" id="151549"/>
    <lineage>
        <taxon>Eukaryota</taxon>
        <taxon>Metazoa</taxon>
        <taxon>Ecdysozoa</taxon>
        <taxon>Arthropoda</taxon>
        <taxon>Hexapoda</taxon>
        <taxon>Insecta</taxon>
        <taxon>Pterygota</taxon>
        <taxon>Neoptera</taxon>
        <taxon>Endopterygota</taxon>
        <taxon>Lepidoptera</taxon>
        <taxon>Glossata</taxon>
        <taxon>Ditrysia</taxon>
        <taxon>Tineoidea</taxon>
        <taxon>Psychidae</taxon>
        <taxon>Oiketicinae</taxon>
        <taxon>Eumeta</taxon>
    </lineage>
</organism>
<dbReference type="GO" id="GO:0005524">
    <property type="term" value="F:ATP binding"/>
    <property type="evidence" value="ECO:0007669"/>
    <property type="project" value="UniProtKB-KW"/>
</dbReference>
<evidence type="ECO:0000256" key="2">
    <source>
        <dbReference type="SAM" id="MobiDB-lite"/>
    </source>
</evidence>
<dbReference type="InterPro" id="IPR010285">
    <property type="entry name" value="DNA_helicase_pif1-like_DEAD"/>
</dbReference>
<protein>
    <recommendedName>
        <fullName evidence="1">ATP-dependent DNA helicase</fullName>
        <ecNumber evidence="1">5.6.2.3</ecNumber>
    </recommendedName>
</protein>
<name>A0A4C1U5V0_EUMVA</name>
<comment type="similarity">
    <text evidence="1">Belongs to the helicase family.</text>
</comment>
<dbReference type="STRING" id="151549.A0A4C1U5V0"/>
<dbReference type="GO" id="GO:0006281">
    <property type="term" value="P:DNA repair"/>
    <property type="evidence" value="ECO:0007669"/>
    <property type="project" value="UniProtKB-KW"/>
</dbReference>
<feature type="region of interest" description="Disordered" evidence="2">
    <location>
        <begin position="124"/>
        <end position="144"/>
    </location>
</feature>
<gene>
    <name evidence="4" type="ORF">EVAR_16237_1</name>
</gene>
<comment type="cofactor">
    <cofactor evidence="1">
        <name>Mg(2+)</name>
        <dbReference type="ChEBI" id="CHEBI:18420"/>
    </cofactor>
</comment>
<dbReference type="GO" id="GO:0016887">
    <property type="term" value="F:ATP hydrolysis activity"/>
    <property type="evidence" value="ECO:0007669"/>
    <property type="project" value="RHEA"/>
</dbReference>
<accession>A0A4C1U5V0</accession>
<proteinExistence type="inferred from homology"/>
<keyword evidence="1" id="KW-0547">Nucleotide-binding</keyword>
<dbReference type="PANTHER" id="PTHR10492">
    <property type="match status" value="1"/>
</dbReference>
<keyword evidence="5" id="KW-1185">Reference proteome</keyword>
<dbReference type="EMBL" id="BGZK01000131">
    <property type="protein sequence ID" value="GBP21689.1"/>
    <property type="molecule type" value="Genomic_DNA"/>
</dbReference>
<keyword evidence="1" id="KW-0234">DNA repair</keyword>
<evidence type="ECO:0000259" key="3">
    <source>
        <dbReference type="Pfam" id="PF05970"/>
    </source>
</evidence>
<dbReference type="Pfam" id="PF05970">
    <property type="entry name" value="PIF1"/>
    <property type="match status" value="1"/>
</dbReference>
<feature type="domain" description="DNA helicase Pif1-like DEAD-box helicase" evidence="3">
    <location>
        <begin position="210"/>
        <end position="313"/>
    </location>
</feature>
<keyword evidence="1" id="KW-0378">Hydrolase</keyword>
<dbReference type="AlphaFoldDB" id="A0A4C1U5V0"/>
<dbReference type="GO" id="GO:0000723">
    <property type="term" value="P:telomere maintenance"/>
    <property type="evidence" value="ECO:0007669"/>
    <property type="project" value="InterPro"/>
</dbReference>
<evidence type="ECO:0000256" key="1">
    <source>
        <dbReference type="RuleBase" id="RU363044"/>
    </source>
</evidence>
<reference evidence="4 5" key="1">
    <citation type="journal article" date="2019" name="Commun. Biol.">
        <title>The bagworm genome reveals a unique fibroin gene that provides high tensile strength.</title>
        <authorList>
            <person name="Kono N."/>
            <person name="Nakamura H."/>
            <person name="Ohtoshi R."/>
            <person name="Tomita M."/>
            <person name="Numata K."/>
            <person name="Arakawa K."/>
        </authorList>
    </citation>
    <scope>NUCLEOTIDE SEQUENCE [LARGE SCALE GENOMIC DNA]</scope>
</reference>
<feature type="compositionally biased region" description="Basic and acidic residues" evidence="2">
    <location>
        <begin position="126"/>
        <end position="141"/>
    </location>
</feature>
<comment type="caution">
    <text evidence="4">The sequence shown here is derived from an EMBL/GenBank/DDBJ whole genome shotgun (WGS) entry which is preliminary data.</text>
</comment>
<keyword evidence="1" id="KW-0347">Helicase</keyword>
<comment type="catalytic activity">
    <reaction evidence="1">
        <text>ATP + H2O = ADP + phosphate + H(+)</text>
        <dbReference type="Rhea" id="RHEA:13065"/>
        <dbReference type="ChEBI" id="CHEBI:15377"/>
        <dbReference type="ChEBI" id="CHEBI:15378"/>
        <dbReference type="ChEBI" id="CHEBI:30616"/>
        <dbReference type="ChEBI" id="CHEBI:43474"/>
        <dbReference type="ChEBI" id="CHEBI:456216"/>
        <dbReference type="EC" id="5.6.2.3"/>
    </reaction>
</comment>